<dbReference type="GeneID" id="108009818"/>
<feature type="compositionally biased region" description="Basic and acidic residues" evidence="1">
    <location>
        <begin position="94"/>
        <end position="122"/>
    </location>
</feature>
<keyword evidence="2" id="KW-0732">Signal</keyword>
<name>A0AB39Z850_DROSZ</name>
<sequence>METVHTAIGVTSVVAMLLVVTHSLKQLGGRVLEQTREPISELVTRGGPVADQLTAVEGETPLVEGDRMDGACSVVQSIGGKACALVGPLLPKLGSDRKSGDSSTEEEKAKKDSEPAAAKRETPPAADPPEEE</sequence>
<protein>
    <submittedName>
        <fullName evidence="4">Uncharacterized protein</fullName>
    </submittedName>
</protein>
<dbReference type="RefSeq" id="XP_016929993.3">
    <property type="nucleotide sequence ID" value="XM_017074504.4"/>
</dbReference>
<feature type="signal peptide" evidence="2">
    <location>
        <begin position="1"/>
        <end position="23"/>
    </location>
</feature>
<evidence type="ECO:0000256" key="1">
    <source>
        <dbReference type="SAM" id="MobiDB-lite"/>
    </source>
</evidence>
<organism evidence="3 4">
    <name type="scientific">Drosophila suzukii</name>
    <name type="common">Spotted-wing drosophila fruit fly</name>
    <dbReference type="NCBI Taxonomy" id="28584"/>
    <lineage>
        <taxon>Eukaryota</taxon>
        <taxon>Metazoa</taxon>
        <taxon>Ecdysozoa</taxon>
        <taxon>Arthropoda</taxon>
        <taxon>Hexapoda</taxon>
        <taxon>Insecta</taxon>
        <taxon>Pterygota</taxon>
        <taxon>Neoptera</taxon>
        <taxon>Endopterygota</taxon>
        <taxon>Diptera</taxon>
        <taxon>Brachycera</taxon>
        <taxon>Muscomorpha</taxon>
        <taxon>Ephydroidea</taxon>
        <taxon>Drosophilidae</taxon>
        <taxon>Drosophila</taxon>
        <taxon>Sophophora</taxon>
    </lineage>
</organism>
<gene>
    <name evidence="4" type="primary">LOC108009818</name>
</gene>
<proteinExistence type="predicted"/>
<evidence type="ECO:0000313" key="3">
    <source>
        <dbReference type="Proteomes" id="UP001652628"/>
    </source>
</evidence>
<feature type="chain" id="PRO_5046059240" evidence="2">
    <location>
        <begin position="24"/>
        <end position="132"/>
    </location>
</feature>
<dbReference type="AlphaFoldDB" id="A0AB39Z850"/>
<evidence type="ECO:0000313" key="4">
    <source>
        <dbReference type="RefSeq" id="XP_016929993.3"/>
    </source>
</evidence>
<dbReference type="Proteomes" id="UP001652628">
    <property type="component" value="Chromosome 2L"/>
</dbReference>
<accession>A0AB39Z850</accession>
<keyword evidence="3" id="KW-1185">Reference proteome</keyword>
<feature type="region of interest" description="Disordered" evidence="1">
    <location>
        <begin position="88"/>
        <end position="132"/>
    </location>
</feature>
<evidence type="ECO:0000256" key="2">
    <source>
        <dbReference type="SAM" id="SignalP"/>
    </source>
</evidence>
<reference evidence="4" key="1">
    <citation type="submission" date="2025-08" db="UniProtKB">
        <authorList>
            <consortium name="RefSeq"/>
        </authorList>
    </citation>
    <scope>IDENTIFICATION</scope>
</reference>